<organism evidence="1 2">
    <name type="scientific">Gigaspora rosea</name>
    <dbReference type="NCBI Taxonomy" id="44941"/>
    <lineage>
        <taxon>Eukaryota</taxon>
        <taxon>Fungi</taxon>
        <taxon>Fungi incertae sedis</taxon>
        <taxon>Mucoromycota</taxon>
        <taxon>Glomeromycotina</taxon>
        <taxon>Glomeromycetes</taxon>
        <taxon>Diversisporales</taxon>
        <taxon>Gigasporaceae</taxon>
        <taxon>Gigaspora</taxon>
    </lineage>
</organism>
<dbReference type="Gene3D" id="2.40.10.10">
    <property type="entry name" value="Trypsin-like serine proteases"/>
    <property type="match status" value="2"/>
</dbReference>
<keyword evidence="2" id="KW-1185">Reference proteome</keyword>
<dbReference type="SUPFAM" id="SSF50494">
    <property type="entry name" value="Trypsin-like serine proteases"/>
    <property type="match status" value="1"/>
</dbReference>
<dbReference type="EMBL" id="QKWP01000214">
    <property type="protein sequence ID" value="RIB24491.1"/>
    <property type="molecule type" value="Genomic_DNA"/>
</dbReference>
<protein>
    <submittedName>
        <fullName evidence="1">Uncharacterized protein</fullName>
    </submittedName>
</protein>
<gene>
    <name evidence="1" type="ORF">C2G38_2241995</name>
</gene>
<reference evidence="1 2" key="1">
    <citation type="submission" date="2018-06" db="EMBL/GenBank/DDBJ databases">
        <title>Comparative genomics reveals the genomic features of Rhizophagus irregularis, R. cerebriforme, R. diaphanum and Gigaspora rosea, and their symbiotic lifestyle signature.</title>
        <authorList>
            <person name="Morin E."/>
            <person name="San Clemente H."/>
            <person name="Chen E.C.H."/>
            <person name="De La Providencia I."/>
            <person name="Hainaut M."/>
            <person name="Kuo A."/>
            <person name="Kohler A."/>
            <person name="Murat C."/>
            <person name="Tang N."/>
            <person name="Roy S."/>
            <person name="Loubradou J."/>
            <person name="Henrissat B."/>
            <person name="Grigoriev I.V."/>
            <person name="Corradi N."/>
            <person name="Roux C."/>
            <person name="Martin F.M."/>
        </authorList>
    </citation>
    <scope>NUCLEOTIDE SEQUENCE [LARGE SCALE GENOMIC DNA]</scope>
    <source>
        <strain evidence="1 2">DAOM 194757</strain>
    </source>
</reference>
<sequence length="411" mass="47293">MNKTRNGLVGKRGYRSYGVGEIAFQEGGLRESEINLVLTWRRSFKYKHYQYLHAQYEPLARLWRVNDADLPMYLTREKNLKDLDRTISKLLDDTKFGGTWIDVKANKLTINTVDFSDVGHIISLPEIRPYRNLLTFLPANNSLYQLSFVFEQIIQLAKAKNADGIFIYVDIRLNNVVIYFPPQNVIDNRDKEFIDATMPYNPIIFYENLDTPIMKRQKRGLIKRRVLCGEVTAGHCYNRDTSNKYFHMPWGSEPTTYFIGQMVYHSVLKYDFGLIEFRGTHTNPRPMIRNLDSSRYRELHMRDTTQVSSHGVHLCKSGLITQVTCGYVRAFDGISISNGLFKTDLIITDMYSYRGDSGSPVYFYSENLDTVSLNGILYGGAQSINHSNDVTAILPLDIILSQVKIKPILSL</sequence>
<evidence type="ECO:0000313" key="1">
    <source>
        <dbReference type="EMBL" id="RIB24491.1"/>
    </source>
</evidence>
<name>A0A397VRX2_9GLOM</name>
<proteinExistence type="predicted"/>
<dbReference type="AlphaFoldDB" id="A0A397VRX2"/>
<evidence type="ECO:0000313" key="2">
    <source>
        <dbReference type="Proteomes" id="UP000266673"/>
    </source>
</evidence>
<dbReference type="OrthoDB" id="3762657at2759"/>
<comment type="caution">
    <text evidence="1">The sequence shown here is derived from an EMBL/GenBank/DDBJ whole genome shotgun (WGS) entry which is preliminary data.</text>
</comment>
<dbReference type="InterPro" id="IPR043504">
    <property type="entry name" value="Peptidase_S1_PA_chymotrypsin"/>
</dbReference>
<dbReference type="Proteomes" id="UP000266673">
    <property type="component" value="Unassembled WGS sequence"/>
</dbReference>
<accession>A0A397VRX2</accession>
<dbReference type="InterPro" id="IPR009003">
    <property type="entry name" value="Peptidase_S1_PA"/>
</dbReference>